<dbReference type="InParanoid" id="A0A369JKQ9"/>
<dbReference type="Gene3D" id="3.40.50.1820">
    <property type="entry name" value="alpha/beta hydrolase"/>
    <property type="match status" value="1"/>
</dbReference>
<keyword evidence="2" id="KW-0645">Protease</keyword>
<keyword evidence="2" id="KW-0031">Aminopeptidase</keyword>
<dbReference type="InterPro" id="IPR029058">
    <property type="entry name" value="AB_hydrolase_fold"/>
</dbReference>
<feature type="domain" description="Peptidase S9 prolyl oligopeptidase catalytic" evidence="1">
    <location>
        <begin position="441"/>
        <end position="653"/>
    </location>
</feature>
<protein>
    <submittedName>
        <fullName evidence="2">Dipeptidyl aminopeptidase BIII</fullName>
    </submittedName>
</protein>
<dbReference type="SUPFAM" id="SSF53474">
    <property type="entry name" value="alpha/beta-Hydrolases"/>
    <property type="match status" value="1"/>
</dbReference>
<dbReference type="Pfam" id="PF00326">
    <property type="entry name" value="Peptidase_S9"/>
    <property type="match status" value="1"/>
</dbReference>
<evidence type="ECO:0000313" key="3">
    <source>
        <dbReference type="Proteomes" id="UP000076154"/>
    </source>
</evidence>
<accession>A0A369JKQ9</accession>
<dbReference type="GO" id="GO:0008236">
    <property type="term" value="F:serine-type peptidase activity"/>
    <property type="evidence" value="ECO:0007669"/>
    <property type="project" value="InterPro"/>
</dbReference>
<dbReference type="AlphaFoldDB" id="A0A369JKQ9"/>
<sequence length="656" mass="71630">MSAKKAPYGAWSSPITAEAITKGAIVFADVVVDPITSTIYHIESRPSEAGRNVLVNTGTGKDVVGKDYNVRTAVQEYGGAAAIVYDGFAYFSSLSDGRVYKIKEDSEPEAVTPESKVHRFANFAVHPVHTHLLVSVLEDHSISDHHADIVTSLCTINTVSKTISSLVTGADFYSSPKFSPDGSRIAWQQWFHPDMPWEGAEIHVADVVLESDSLSVKKDVHVAGVRQKTSCAFPSWANNDTLIFTSDESGYINPWRCTNGKASALFPDPVPQEFGTPGWSLQIFPYAVLDTQGKYAIFVTVKDGRDGLHLVDLTGGSPPQPIDTPYVAIGSLRSISREKHEIVFTGAKVDEESSIIKCTIADQSGNPTFTVLKSVPPMPFPKEIVSIPQPMTLKAENGDPIHVVFYAPKNPEYSGSSVAGELPPCAVYVHGGPTGLTGQGLNWKVQYFTSRGWAWLDVNYGGSSGYGREYIERLVGKWGVVDVQDCIQAVRTISSAPYNLIDPKRVVIRGGSAGGYTVLAALANGPDYTTFAAGTSSYGISDLNPLVEHTHKFESRYLFKLIGGTPEEVPEIYKERSPLNHADSIVSPLLILQGEIDMVVPKEQAELIYDSVKSRGGVVEYKLYAGEGHGWRQEQNIRDSLERELKFYEEVFGLKK</sequence>
<keyword evidence="2" id="KW-0378">Hydrolase</keyword>
<dbReference type="Proteomes" id="UP000076154">
    <property type="component" value="Unassembled WGS sequence"/>
</dbReference>
<dbReference type="InterPro" id="IPR001375">
    <property type="entry name" value="Peptidase_S9_cat"/>
</dbReference>
<dbReference type="Gene3D" id="2.120.10.30">
    <property type="entry name" value="TolB, C-terminal domain"/>
    <property type="match status" value="1"/>
</dbReference>
<keyword evidence="3" id="KW-1185">Reference proteome</keyword>
<dbReference type="EMBL" id="LUEZ02000053">
    <property type="protein sequence ID" value="RDB21912.1"/>
    <property type="molecule type" value="Genomic_DNA"/>
</dbReference>
<dbReference type="STRING" id="39966.A0A369JKQ9"/>
<dbReference type="InterPro" id="IPR050585">
    <property type="entry name" value="Xaa-Pro_dipeptidyl-ppase/CocE"/>
</dbReference>
<comment type="caution">
    <text evidence="2">The sequence shown here is derived from an EMBL/GenBank/DDBJ whole genome shotgun (WGS) entry which is preliminary data.</text>
</comment>
<evidence type="ECO:0000259" key="1">
    <source>
        <dbReference type="Pfam" id="PF00326"/>
    </source>
</evidence>
<reference evidence="2" key="1">
    <citation type="submission" date="2018-04" db="EMBL/GenBank/DDBJ databases">
        <title>Whole genome sequencing of Hypsizygus marmoreus.</title>
        <authorList>
            <person name="Choi I.-G."/>
            <person name="Min B."/>
            <person name="Kim J.-G."/>
            <person name="Kim S."/>
            <person name="Oh Y.-L."/>
            <person name="Kong W.-S."/>
            <person name="Park H."/>
            <person name="Jeong J."/>
            <person name="Song E.-S."/>
        </authorList>
    </citation>
    <scope>NUCLEOTIDE SEQUENCE [LARGE SCALE GENOMIC DNA]</scope>
    <source>
        <strain evidence="2">51987-8</strain>
    </source>
</reference>
<dbReference type="PANTHER" id="PTHR43056:SF5">
    <property type="entry name" value="PEPTIDASE S9 PROLYL OLIGOPEPTIDASE CATALYTIC DOMAIN-CONTAINING PROTEIN"/>
    <property type="match status" value="1"/>
</dbReference>
<dbReference type="SUPFAM" id="SSF82171">
    <property type="entry name" value="DPP6 N-terminal domain-like"/>
    <property type="match status" value="1"/>
</dbReference>
<dbReference type="GO" id="GO:0004177">
    <property type="term" value="F:aminopeptidase activity"/>
    <property type="evidence" value="ECO:0007669"/>
    <property type="project" value="UniProtKB-KW"/>
</dbReference>
<evidence type="ECO:0000313" key="2">
    <source>
        <dbReference type="EMBL" id="RDB21912.1"/>
    </source>
</evidence>
<dbReference type="GO" id="GO:0006508">
    <property type="term" value="P:proteolysis"/>
    <property type="evidence" value="ECO:0007669"/>
    <property type="project" value="InterPro"/>
</dbReference>
<dbReference type="OrthoDB" id="43744at2759"/>
<dbReference type="PANTHER" id="PTHR43056">
    <property type="entry name" value="PEPTIDASE S9 PROLYL OLIGOPEPTIDASE"/>
    <property type="match status" value="1"/>
</dbReference>
<organism evidence="2 3">
    <name type="scientific">Hypsizygus marmoreus</name>
    <name type="common">White beech mushroom</name>
    <name type="synonym">Agaricus marmoreus</name>
    <dbReference type="NCBI Taxonomy" id="39966"/>
    <lineage>
        <taxon>Eukaryota</taxon>
        <taxon>Fungi</taxon>
        <taxon>Dikarya</taxon>
        <taxon>Basidiomycota</taxon>
        <taxon>Agaricomycotina</taxon>
        <taxon>Agaricomycetes</taxon>
        <taxon>Agaricomycetidae</taxon>
        <taxon>Agaricales</taxon>
        <taxon>Tricholomatineae</taxon>
        <taxon>Lyophyllaceae</taxon>
        <taxon>Hypsizygus</taxon>
    </lineage>
</organism>
<proteinExistence type="predicted"/>
<gene>
    <name evidence="2" type="primary">dapb3</name>
    <name evidence="2" type="ORF">Hypma_011009</name>
</gene>
<name>A0A369JKQ9_HYPMA</name>
<dbReference type="InterPro" id="IPR011042">
    <property type="entry name" value="6-blade_b-propeller_TolB-like"/>
</dbReference>